<reference evidence="7 8" key="1">
    <citation type="submission" date="2025-04" db="UniProtKB">
        <authorList>
            <consortium name="RefSeq"/>
        </authorList>
    </citation>
    <scope>IDENTIFICATION</scope>
    <source>
        <tissue evidence="7 8">Entire body</tissue>
    </source>
</reference>
<dbReference type="FunFam" id="3.40.50.2000:FF:000050">
    <property type="entry name" value="UDP-glucuronosyltransferase"/>
    <property type="match status" value="1"/>
</dbReference>
<dbReference type="OrthoDB" id="5835829at2759"/>
<name>A0A1W4XDF4_AGRPL</name>
<dbReference type="Proteomes" id="UP000192223">
    <property type="component" value="Unplaced"/>
</dbReference>
<evidence type="ECO:0000256" key="4">
    <source>
        <dbReference type="RuleBase" id="RU003718"/>
    </source>
</evidence>
<dbReference type="GO" id="GO:0015020">
    <property type="term" value="F:glucuronosyltransferase activity"/>
    <property type="evidence" value="ECO:0007669"/>
    <property type="project" value="UniProtKB-EC"/>
</dbReference>
<gene>
    <name evidence="7 8" type="primary">LOC108743101</name>
</gene>
<keyword evidence="5" id="KW-0732">Signal</keyword>
<dbReference type="KEGG" id="apln:108743101"/>
<evidence type="ECO:0000313" key="8">
    <source>
        <dbReference type="RefSeq" id="XP_025833342.1"/>
    </source>
</evidence>
<evidence type="ECO:0000256" key="1">
    <source>
        <dbReference type="ARBA" id="ARBA00009995"/>
    </source>
</evidence>
<dbReference type="RefSeq" id="XP_025833342.1">
    <property type="nucleotide sequence ID" value="XM_025977557.1"/>
</dbReference>
<dbReference type="GeneID" id="108743101"/>
<evidence type="ECO:0000313" key="7">
    <source>
        <dbReference type="RefSeq" id="XP_018334033.1"/>
    </source>
</evidence>
<dbReference type="Pfam" id="PF00201">
    <property type="entry name" value="UDPGT"/>
    <property type="match status" value="1"/>
</dbReference>
<comment type="subcellular location">
    <subcellularLocation>
        <location evidence="5">Membrane</location>
        <topology evidence="5">Single-pass membrane protein</topology>
    </subcellularLocation>
</comment>
<dbReference type="InterPro" id="IPR050271">
    <property type="entry name" value="UDP-glycosyltransferase"/>
</dbReference>
<keyword evidence="6" id="KW-1185">Reference proteome</keyword>
<evidence type="ECO:0000256" key="2">
    <source>
        <dbReference type="ARBA" id="ARBA00022676"/>
    </source>
</evidence>
<dbReference type="PANTHER" id="PTHR48043">
    <property type="entry name" value="EG:EG0003.4 PROTEIN-RELATED"/>
    <property type="match status" value="1"/>
</dbReference>
<dbReference type="PROSITE" id="PS00375">
    <property type="entry name" value="UDPGT"/>
    <property type="match status" value="1"/>
</dbReference>
<keyword evidence="5" id="KW-1133">Transmembrane helix</keyword>
<keyword evidence="3 4" id="KW-0808">Transferase</keyword>
<feature type="transmembrane region" description="Helical" evidence="5">
    <location>
        <begin position="468"/>
        <end position="495"/>
    </location>
</feature>
<dbReference type="InterPro" id="IPR035595">
    <property type="entry name" value="UDP_glycos_trans_CS"/>
</dbReference>
<keyword evidence="5" id="KW-0812">Transmembrane</keyword>
<keyword evidence="5" id="KW-0472">Membrane</keyword>
<protein>
    <recommendedName>
        <fullName evidence="5">UDP-glucuronosyltransferase</fullName>
        <ecNumber evidence="5">2.4.1.17</ecNumber>
    </recommendedName>
</protein>
<dbReference type="CDD" id="cd03784">
    <property type="entry name" value="GT1_Gtf-like"/>
    <property type="match status" value="1"/>
</dbReference>
<dbReference type="Gene3D" id="3.40.50.2000">
    <property type="entry name" value="Glycogen Phosphorylase B"/>
    <property type="match status" value="1"/>
</dbReference>
<dbReference type="InterPro" id="IPR002213">
    <property type="entry name" value="UDP_glucos_trans"/>
</dbReference>
<evidence type="ECO:0000313" key="6">
    <source>
        <dbReference type="Proteomes" id="UP000192223"/>
    </source>
</evidence>
<dbReference type="AlphaFoldDB" id="A0A1W4XDF4"/>
<dbReference type="SUPFAM" id="SSF53756">
    <property type="entry name" value="UDP-Glycosyltransferase/glycogen phosphorylase"/>
    <property type="match status" value="1"/>
</dbReference>
<evidence type="ECO:0000256" key="3">
    <source>
        <dbReference type="ARBA" id="ARBA00022679"/>
    </source>
</evidence>
<evidence type="ECO:0000256" key="5">
    <source>
        <dbReference type="RuleBase" id="RU362059"/>
    </source>
</evidence>
<dbReference type="STRING" id="224129.A0A1W4XDF4"/>
<dbReference type="RefSeq" id="XP_018334033.1">
    <property type="nucleotide sequence ID" value="XM_018478531.2"/>
</dbReference>
<dbReference type="GO" id="GO:0016020">
    <property type="term" value="C:membrane"/>
    <property type="evidence" value="ECO:0007669"/>
    <property type="project" value="UniProtKB-SubCell"/>
</dbReference>
<comment type="catalytic activity">
    <reaction evidence="5">
        <text>glucuronate acceptor + UDP-alpha-D-glucuronate = acceptor beta-D-glucuronoside + UDP + H(+)</text>
        <dbReference type="Rhea" id="RHEA:21032"/>
        <dbReference type="ChEBI" id="CHEBI:15378"/>
        <dbReference type="ChEBI" id="CHEBI:58052"/>
        <dbReference type="ChEBI" id="CHEBI:58223"/>
        <dbReference type="ChEBI" id="CHEBI:132367"/>
        <dbReference type="ChEBI" id="CHEBI:132368"/>
        <dbReference type="EC" id="2.4.1.17"/>
    </reaction>
</comment>
<feature type="chain" id="PRO_5010753072" description="UDP-glucuronosyltransferase" evidence="5">
    <location>
        <begin position="21"/>
        <end position="508"/>
    </location>
</feature>
<proteinExistence type="inferred from homology"/>
<keyword evidence="2 4" id="KW-0328">Glycosyltransferase</keyword>
<accession>A0A1W4XDF4</accession>
<feature type="signal peptide" evidence="5">
    <location>
        <begin position="1"/>
        <end position="20"/>
    </location>
</feature>
<sequence>MKVFWFILCLLLTFFDYAIGAKILAVFHAPSFSHYILGVKLLRAVAEKGHHVTMISPFPLKNPPKTWRDIVLEDLTKGFSFGNILNLVTMSSYRKEIMINAAGSELVQRVVTHPSFKNVINSNETFDLIVLERFMNEALLGLSHRFNAPYIVLSSTGYSRRTNEVVGNPGSTAYTPDLYLHYGYNMTLWQRFHNTFFYCFAMLHKHLVVLPKHRNILKETFPDAPSLEDLFYNTSLILLNAHVSVKYAVPSVPNMIDIGGFHVSPPKPLSEELKKYMDDASDGVIYFSLGSIFLSKDMAPEIRNTILRVFSKLKQKVVWKWEDENSTFSKPPNVRFEKWVSQQDILAHPNLKLFITHGGLLSNIEAIYHGVPLLVIPIFAEQFMNAADIESLGYGLKLYYADITEENFSYLVNELLNNTRYKENIKLRSKILHDQETKPMDRALWWIEYVIRHKGAPHLKSVTLNLKWYQYFLLDVLALAIVIIVFTVAVTVICLKRMFIKRQKPKTD</sequence>
<dbReference type="EC" id="2.4.1.17" evidence="5"/>
<comment type="similarity">
    <text evidence="1 4">Belongs to the UDP-glycosyltransferase family.</text>
</comment>
<dbReference type="PANTHER" id="PTHR48043:SF159">
    <property type="entry name" value="EG:EG0003.4 PROTEIN-RELATED"/>
    <property type="match status" value="1"/>
</dbReference>
<organism evidence="6 7">
    <name type="scientific">Agrilus planipennis</name>
    <name type="common">Emerald ash borer</name>
    <name type="synonym">Agrilus marcopoli</name>
    <dbReference type="NCBI Taxonomy" id="224129"/>
    <lineage>
        <taxon>Eukaryota</taxon>
        <taxon>Metazoa</taxon>
        <taxon>Ecdysozoa</taxon>
        <taxon>Arthropoda</taxon>
        <taxon>Hexapoda</taxon>
        <taxon>Insecta</taxon>
        <taxon>Pterygota</taxon>
        <taxon>Neoptera</taxon>
        <taxon>Endopterygota</taxon>
        <taxon>Coleoptera</taxon>
        <taxon>Polyphaga</taxon>
        <taxon>Elateriformia</taxon>
        <taxon>Buprestoidea</taxon>
        <taxon>Buprestidae</taxon>
        <taxon>Agrilinae</taxon>
        <taxon>Agrilus</taxon>
    </lineage>
</organism>